<organism evidence="3 5">
    <name type="scientific">Janibacter indicus</name>
    <dbReference type="NCBI Taxonomy" id="857417"/>
    <lineage>
        <taxon>Bacteria</taxon>
        <taxon>Bacillati</taxon>
        <taxon>Actinomycetota</taxon>
        <taxon>Actinomycetes</taxon>
        <taxon>Micrococcales</taxon>
        <taxon>Intrasporangiaceae</taxon>
        <taxon>Janibacter</taxon>
    </lineage>
</organism>
<dbReference type="PANTHER" id="PTHR12835">
    <property type="entry name" value="BIOTIN PROTEIN LIGASE"/>
    <property type="match status" value="1"/>
</dbReference>
<keyword evidence="1 4" id="KW-0436">Ligase</keyword>
<accession>A0A1L3MIC2</accession>
<dbReference type="EMBL" id="CP013290">
    <property type="protein sequence ID" value="APH02038.1"/>
    <property type="molecule type" value="Genomic_DNA"/>
</dbReference>
<dbReference type="SUPFAM" id="SSF55681">
    <property type="entry name" value="Class II aaRS and biotin synthetases"/>
    <property type="match status" value="1"/>
</dbReference>
<dbReference type="Gene3D" id="2.30.30.100">
    <property type="match status" value="1"/>
</dbReference>
<gene>
    <name evidence="3" type="ORF">ASJ30_11315</name>
    <name evidence="4" type="ORF">IGS73_12760</name>
</gene>
<dbReference type="Proteomes" id="UP000593998">
    <property type="component" value="Chromosome"/>
</dbReference>
<dbReference type="Proteomes" id="UP000182938">
    <property type="component" value="Chromosome"/>
</dbReference>
<dbReference type="NCBIfam" id="TIGR00121">
    <property type="entry name" value="birA_ligase"/>
    <property type="match status" value="1"/>
</dbReference>
<dbReference type="EMBL" id="CP062789">
    <property type="protein sequence ID" value="QOK21973.1"/>
    <property type="molecule type" value="Genomic_DNA"/>
</dbReference>
<dbReference type="KEGG" id="jte:ASJ30_11315"/>
<proteinExistence type="predicted"/>
<dbReference type="PROSITE" id="PS51733">
    <property type="entry name" value="BPL_LPL_CATALYTIC"/>
    <property type="match status" value="1"/>
</dbReference>
<dbReference type="Gene3D" id="3.30.930.10">
    <property type="entry name" value="Bira Bifunctional Protein, Domain 2"/>
    <property type="match status" value="1"/>
</dbReference>
<dbReference type="GO" id="GO:0005737">
    <property type="term" value="C:cytoplasm"/>
    <property type="evidence" value="ECO:0007669"/>
    <property type="project" value="TreeGrafter"/>
</dbReference>
<feature type="domain" description="BPL/LPL catalytic" evidence="2">
    <location>
        <begin position="9"/>
        <end position="187"/>
    </location>
</feature>
<dbReference type="EC" id="6.3.4.15" evidence="4"/>
<reference evidence="4 6" key="2">
    <citation type="submission" date="2020-10" db="EMBL/GenBank/DDBJ databases">
        <title>Janibacter indicus TT2 genome sequence.</title>
        <authorList>
            <person name="Lee K."/>
            <person name="Ganzorig M."/>
        </authorList>
    </citation>
    <scope>NUCLEOTIDE SEQUENCE [LARGE SCALE GENOMIC DNA]</scope>
    <source>
        <strain evidence="4 6">TT2</strain>
    </source>
</reference>
<dbReference type="InterPro" id="IPR045864">
    <property type="entry name" value="aa-tRNA-synth_II/BPL/LPL"/>
</dbReference>
<evidence type="ECO:0000313" key="4">
    <source>
        <dbReference type="EMBL" id="QOK21973.1"/>
    </source>
</evidence>
<dbReference type="RefSeq" id="WP_072625194.1">
    <property type="nucleotide sequence ID" value="NZ_CP013290.1"/>
</dbReference>
<evidence type="ECO:0000313" key="5">
    <source>
        <dbReference type="Proteomes" id="UP000182938"/>
    </source>
</evidence>
<dbReference type="Pfam" id="PF03099">
    <property type="entry name" value="BPL_LplA_LipB"/>
    <property type="match status" value="1"/>
</dbReference>
<dbReference type="CDD" id="cd16442">
    <property type="entry name" value="BPL"/>
    <property type="match status" value="1"/>
</dbReference>
<name>A0A1L3MIC2_9MICO</name>
<protein>
    <submittedName>
        <fullName evidence="4">Biotin--[acetyl-CoA-carboxylase] ligase</fullName>
        <ecNumber evidence="4">6.3.4.15</ecNumber>
    </submittedName>
</protein>
<dbReference type="GO" id="GO:0004077">
    <property type="term" value="F:biotin--[biotin carboxyl-carrier protein] ligase activity"/>
    <property type="evidence" value="ECO:0007669"/>
    <property type="project" value="UniProtKB-EC"/>
</dbReference>
<evidence type="ECO:0000259" key="2">
    <source>
        <dbReference type="PROSITE" id="PS51733"/>
    </source>
</evidence>
<sequence length="262" mass="27485">MLPPIDVHRLTEALPTSHGWAPVAHLDEVGSTNAEALDRARPWAPVIAELQTAGRGRLGRAWQETRSAGLAMSVVVPRVPDPGWLPLAAGLAVRDAVAALGVETELKWPNDVLLPADDGRKVCGILCQMLPTGEGVVVGIGINVHHARDQLPVATATSLRLAGVAADRTELAAAVLTRLRALHADLADGSDRAKGVHLAYRAACGTIGRLVDVHRPDGSVETARAVDVDADGRLVMSVDGRFDTVAAGDVQHIRPAGTPPRP</sequence>
<dbReference type="PANTHER" id="PTHR12835:SF5">
    <property type="entry name" value="BIOTIN--PROTEIN LIGASE"/>
    <property type="match status" value="1"/>
</dbReference>
<keyword evidence="5" id="KW-1185">Reference proteome</keyword>
<evidence type="ECO:0000256" key="1">
    <source>
        <dbReference type="ARBA" id="ARBA00022598"/>
    </source>
</evidence>
<evidence type="ECO:0000313" key="6">
    <source>
        <dbReference type="Proteomes" id="UP000593998"/>
    </source>
</evidence>
<evidence type="ECO:0000313" key="3">
    <source>
        <dbReference type="EMBL" id="APH02038.1"/>
    </source>
</evidence>
<dbReference type="InterPro" id="IPR004143">
    <property type="entry name" value="BPL_LPL_catalytic"/>
</dbReference>
<dbReference type="InterPro" id="IPR004408">
    <property type="entry name" value="Biotin_CoA_COase_ligase"/>
</dbReference>
<dbReference type="AlphaFoldDB" id="A0A1L3MIC2"/>
<reference evidence="3 5" key="1">
    <citation type="submission" date="2015-11" db="EMBL/GenBank/DDBJ databases">
        <authorList>
            <person name="Zhang Y."/>
            <person name="Guo Z."/>
        </authorList>
    </citation>
    <scope>NUCLEOTIDE SEQUENCE [LARGE SCALE GENOMIC DNA]</scope>
    <source>
        <strain evidence="3 5">YFY001</strain>
    </source>
</reference>